<keyword evidence="1" id="KW-0472">Membrane</keyword>
<keyword evidence="1" id="KW-0812">Transmembrane</keyword>
<protein>
    <recommendedName>
        <fullName evidence="4">DUF2335 domain-containing protein</fullName>
    </recommendedName>
</protein>
<evidence type="ECO:0000313" key="2">
    <source>
        <dbReference type="EMBL" id="MBE9039365.1"/>
    </source>
</evidence>
<name>A0A928VX16_9CYAN</name>
<organism evidence="2 3">
    <name type="scientific">Zarconia navalis LEGE 11467</name>
    <dbReference type="NCBI Taxonomy" id="1828826"/>
    <lineage>
        <taxon>Bacteria</taxon>
        <taxon>Bacillati</taxon>
        <taxon>Cyanobacteriota</taxon>
        <taxon>Cyanophyceae</taxon>
        <taxon>Oscillatoriophycideae</taxon>
        <taxon>Oscillatoriales</taxon>
        <taxon>Oscillatoriales incertae sedis</taxon>
        <taxon>Zarconia</taxon>
        <taxon>Zarconia navalis</taxon>
    </lineage>
</organism>
<evidence type="ECO:0000313" key="3">
    <source>
        <dbReference type="Proteomes" id="UP000621799"/>
    </source>
</evidence>
<sequence length="115" mass="12376">MAEYLDRNGKPLKGAALQSAMDKEKRQRIRDELGIDNLSTDDGELEILNTAALEKQKQHQRRAQRLQDTAAILGATCTAGLVFSLLRPALLPHATVLGAGLGTAAVLADKASRKD</sequence>
<proteinExistence type="predicted"/>
<gene>
    <name evidence="2" type="ORF">IQ235_00960</name>
</gene>
<dbReference type="AlphaFoldDB" id="A0A928VX16"/>
<feature type="transmembrane region" description="Helical" evidence="1">
    <location>
        <begin position="66"/>
        <end position="84"/>
    </location>
</feature>
<comment type="caution">
    <text evidence="2">The sequence shown here is derived from an EMBL/GenBank/DDBJ whole genome shotgun (WGS) entry which is preliminary data.</text>
</comment>
<reference evidence="2" key="1">
    <citation type="submission" date="2020-10" db="EMBL/GenBank/DDBJ databases">
        <authorList>
            <person name="Castelo-Branco R."/>
            <person name="Eusebio N."/>
            <person name="Adriana R."/>
            <person name="Vieira A."/>
            <person name="Brugerolle De Fraissinette N."/>
            <person name="Rezende De Castro R."/>
            <person name="Schneider M.P."/>
            <person name="Vasconcelos V."/>
            <person name="Leao P.N."/>
        </authorList>
    </citation>
    <scope>NUCLEOTIDE SEQUENCE</scope>
    <source>
        <strain evidence="2">LEGE 11467</strain>
    </source>
</reference>
<keyword evidence="3" id="KW-1185">Reference proteome</keyword>
<dbReference type="RefSeq" id="WP_264319627.1">
    <property type="nucleotide sequence ID" value="NZ_JADEXN010000007.1"/>
</dbReference>
<evidence type="ECO:0000256" key="1">
    <source>
        <dbReference type="SAM" id="Phobius"/>
    </source>
</evidence>
<dbReference type="EMBL" id="JADEXN010000007">
    <property type="protein sequence ID" value="MBE9039365.1"/>
    <property type="molecule type" value="Genomic_DNA"/>
</dbReference>
<keyword evidence="1" id="KW-1133">Transmembrane helix</keyword>
<accession>A0A928VX16</accession>
<evidence type="ECO:0008006" key="4">
    <source>
        <dbReference type="Google" id="ProtNLM"/>
    </source>
</evidence>
<dbReference type="Proteomes" id="UP000621799">
    <property type="component" value="Unassembled WGS sequence"/>
</dbReference>